<name>A0A7R9PKK4_TIMGE</name>
<reference evidence="2" key="1">
    <citation type="submission" date="2020-11" db="EMBL/GenBank/DDBJ databases">
        <authorList>
            <person name="Tran Van P."/>
        </authorList>
    </citation>
    <scope>NUCLEOTIDE SEQUENCE</scope>
</reference>
<dbReference type="EMBL" id="OE840578">
    <property type="protein sequence ID" value="CAD7591309.1"/>
    <property type="molecule type" value="Genomic_DNA"/>
</dbReference>
<accession>A0A7R9PKK4</accession>
<feature type="region of interest" description="Disordered" evidence="1">
    <location>
        <begin position="264"/>
        <end position="293"/>
    </location>
</feature>
<evidence type="ECO:0000256" key="1">
    <source>
        <dbReference type="SAM" id="MobiDB-lite"/>
    </source>
</evidence>
<proteinExistence type="predicted"/>
<protein>
    <submittedName>
        <fullName evidence="2">Uncharacterized protein</fullName>
    </submittedName>
</protein>
<dbReference type="AlphaFoldDB" id="A0A7R9PKK4"/>
<sequence length="293" mass="32778">MPIRRFSFVAQLSSFRTLSRALLLDIIDALADDKNDMKMCQDLSCTSIELWSLWFFFGIWCDDKRQPLKSLVKESLQKFKNALEDLRAPASPQYHIFAAEKVASPKRVLVLDTIISEADAEKDQTEISVCYKMELEHDQDADTASKAVCFSFEITQGDFLVALELVHCFSYTLQLRKNLQSPNQDILSAVSNISNPSLDPHLLVGTSPPSPPPEEILTTLLQGSYGLESTAIRVKTSEAKTTSISCLTDITKPMELNNNLQDWKATSRPKSMRRLDTSRRAPTAEVASGQVKS</sequence>
<organism evidence="2">
    <name type="scientific">Timema genevievae</name>
    <name type="common">Walking stick</name>
    <dbReference type="NCBI Taxonomy" id="629358"/>
    <lineage>
        <taxon>Eukaryota</taxon>
        <taxon>Metazoa</taxon>
        <taxon>Ecdysozoa</taxon>
        <taxon>Arthropoda</taxon>
        <taxon>Hexapoda</taxon>
        <taxon>Insecta</taxon>
        <taxon>Pterygota</taxon>
        <taxon>Neoptera</taxon>
        <taxon>Polyneoptera</taxon>
        <taxon>Phasmatodea</taxon>
        <taxon>Timematodea</taxon>
        <taxon>Timematoidea</taxon>
        <taxon>Timematidae</taxon>
        <taxon>Timema</taxon>
    </lineage>
</organism>
<evidence type="ECO:0000313" key="2">
    <source>
        <dbReference type="EMBL" id="CAD7591309.1"/>
    </source>
</evidence>
<gene>
    <name evidence="2" type="ORF">TGEB3V08_LOCUS4542</name>
</gene>